<dbReference type="Pfam" id="PF04266">
    <property type="entry name" value="ASCH"/>
    <property type="match status" value="1"/>
</dbReference>
<dbReference type="Proteomes" id="UP000622580">
    <property type="component" value="Unassembled WGS sequence"/>
</dbReference>
<dbReference type="PANTHER" id="PTHR39203">
    <property type="entry name" value="CYTOPLASMIC PROTEIN-RELATED"/>
    <property type="match status" value="1"/>
</dbReference>
<dbReference type="InterPro" id="IPR015947">
    <property type="entry name" value="PUA-like_sf"/>
</dbReference>
<protein>
    <submittedName>
        <fullName evidence="2">ASCH domain-containing protein</fullName>
    </submittedName>
</protein>
<proteinExistence type="predicted"/>
<organism evidence="2 3">
    <name type="scientific">Phenylobacterium glaciei</name>
    <dbReference type="NCBI Taxonomy" id="2803784"/>
    <lineage>
        <taxon>Bacteria</taxon>
        <taxon>Pseudomonadati</taxon>
        <taxon>Pseudomonadota</taxon>
        <taxon>Alphaproteobacteria</taxon>
        <taxon>Caulobacterales</taxon>
        <taxon>Caulobacteraceae</taxon>
        <taxon>Phenylobacterium</taxon>
    </lineage>
</organism>
<comment type="caution">
    <text evidence="2">The sequence shown here is derived from an EMBL/GenBank/DDBJ whole genome shotgun (WGS) entry which is preliminary data.</text>
</comment>
<dbReference type="EMBL" id="JAGSGD010000001">
    <property type="protein sequence ID" value="MBR7621355.1"/>
    <property type="molecule type" value="Genomic_DNA"/>
</dbReference>
<dbReference type="RefSeq" id="WP_215342455.1">
    <property type="nucleotide sequence ID" value="NZ_JAGSGD010000001.1"/>
</dbReference>
<evidence type="ECO:0000259" key="1">
    <source>
        <dbReference type="SMART" id="SM01022"/>
    </source>
</evidence>
<gene>
    <name evidence="2" type="ORF">JKL49_18320</name>
</gene>
<sequence length="134" mass="15117">MVETQDWRSLESFSFGDSPEMADRLLAFVLSGAKTATCWSIADGQQTQAGKRWVVKDGQGRSRAVIETLALDQRRFDEIDLAFAVAEGEGDETLDDWREGHRAYFTRNGGYAPDMMLWCERFRLIESLGEGADQ</sequence>
<dbReference type="InterPro" id="IPR007374">
    <property type="entry name" value="ASCH_domain"/>
</dbReference>
<reference evidence="2" key="1">
    <citation type="submission" date="2021-04" db="EMBL/GenBank/DDBJ databases">
        <title>Draft genome assembly of strain Phenylobacterium sp. 20VBR1 using MiniION and Illumina platforms.</title>
        <authorList>
            <person name="Thomas F.A."/>
            <person name="Krishnan K.P."/>
            <person name="Sinha R.K."/>
        </authorList>
    </citation>
    <scope>NUCLEOTIDE SEQUENCE</scope>
    <source>
        <strain evidence="2">20VBR1</strain>
    </source>
</reference>
<dbReference type="SMART" id="SM01022">
    <property type="entry name" value="ASCH"/>
    <property type="match status" value="1"/>
</dbReference>
<feature type="domain" description="ASCH" evidence="1">
    <location>
        <begin position="13"/>
        <end position="126"/>
    </location>
</feature>
<evidence type="ECO:0000313" key="2">
    <source>
        <dbReference type="EMBL" id="MBR7621355.1"/>
    </source>
</evidence>
<dbReference type="AlphaFoldDB" id="A0A941D300"/>
<dbReference type="InterPro" id="IPR009326">
    <property type="entry name" value="DUF984"/>
</dbReference>
<name>A0A941D300_9CAUL</name>
<evidence type="ECO:0000313" key="3">
    <source>
        <dbReference type="Proteomes" id="UP000622580"/>
    </source>
</evidence>
<dbReference type="CDD" id="cd06553">
    <property type="entry name" value="ASCH_Ef3133_like"/>
    <property type="match status" value="1"/>
</dbReference>
<accession>A0A941D300</accession>
<dbReference type="PANTHER" id="PTHR39203:SF1">
    <property type="entry name" value="CYTOPLASMIC PROTEIN"/>
    <property type="match status" value="1"/>
</dbReference>
<dbReference type="PIRSF" id="PIRSF021320">
    <property type="entry name" value="DUF984"/>
    <property type="match status" value="1"/>
</dbReference>
<dbReference type="Gene3D" id="3.10.400.10">
    <property type="entry name" value="Sulfate adenylyltransferase"/>
    <property type="match status" value="1"/>
</dbReference>
<dbReference type="SUPFAM" id="SSF88697">
    <property type="entry name" value="PUA domain-like"/>
    <property type="match status" value="1"/>
</dbReference>
<keyword evidence="3" id="KW-1185">Reference proteome</keyword>